<feature type="region of interest" description="Disordered" evidence="1">
    <location>
        <begin position="128"/>
        <end position="164"/>
    </location>
</feature>
<evidence type="ECO:0000256" key="1">
    <source>
        <dbReference type="SAM" id="MobiDB-lite"/>
    </source>
</evidence>
<protein>
    <submittedName>
        <fullName evidence="2">Uncharacterized protein</fullName>
    </submittedName>
</protein>
<evidence type="ECO:0000313" key="3">
    <source>
        <dbReference type="Proteomes" id="UP001341840"/>
    </source>
</evidence>
<comment type="caution">
    <text evidence="2">The sequence shown here is derived from an EMBL/GenBank/DDBJ whole genome shotgun (WGS) entry which is preliminary data.</text>
</comment>
<keyword evidence="3" id="KW-1185">Reference proteome</keyword>
<reference evidence="2 3" key="1">
    <citation type="journal article" date="2023" name="Plants (Basel)">
        <title>Bridging the Gap: Combining Genomics and Transcriptomics Approaches to Understand Stylosanthes scabra, an Orphan Legume from the Brazilian Caatinga.</title>
        <authorList>
            <person name="Ferreira-Neto J.R.C."/>
            <person name="da Silva M.D."/>
            <person name="Binneck E."/>
            <person name="de Melo N.F."/>
            <person name="da Silva R.H."/>
            <person name="de Melo A.L.T.M."/>
            <person name="Pandolfi V."/>
            <person name="Bustamante F.O."/>
            <person name="Brasileiro-Vidal A.C."/>
            <person name="Benko-Iseppon A.M."/>
        </authorList>
    </citation>
    <scope>NUCLEOTIDE SEQUENCE [LARGE SCALE GENOMIC DNA]</scope>
    <source>
        <tissue evidence="2">Leaves</tissue>
    </source>
</reference>
<proteinExistence type="predicted"/>
<dbReference type="EMBL" id="JASCZI010273489">
    <property type="protein sequence ID" value="MED6224915.1"/>
    <property type="molecule type" value="Genomic_DNA"/>
</dbReference>
<name>A0ABU6ZSE6_9FABA</name>
<gene>
    <name evidence="2" type="ORF">PIB30_088809</name>
</gene>
<dbReference type="Proteomes" id="UP001341840">
    <property type="component" value="Unassembled WGS sequence"/>
</dbReference>
<feature type="compositionally biased region" description="Basic and acidic residues" evidence="1">
    <location>
        <begin position="133"/>
        <end position="148"/>
    </location>
</feature>
<accession>A0ABU6ZSE6</accession>
<sequence length="164" mass="17965">MRKGVLEVDSVNALMTQLSTISKKLEKLEASTVGTQVACCICGGPHENHNCMSIQDDQLSAEQVNFVNNQPRPPYNDPHSNTYNPASIRNLETRMGQIAEQMSEKSPNILPSDTIINPRQECKAITLKSGKTIGDDTQHQESAEEEKGTSSLYSKSSISTKIEG</sequence>
<evidence type="ECO:0000313" key="2">
    <source>
        <dbReference type="EMBL" id="MED6224915.1"/>
    </source>
</evidence>
<organism evidence="2 3">
    <name type="scientific">Stylosanthes scabra</name>
    <dbReference type="NCBI Taxonomy" id="79078"/>
    <lineage>
        <taxon>Eukaryota</taxon>
        <taxon>Viridiplantae</taxon>
        <taxon>Streptophyta</taxon>
        <taxon>Embryophyta</taxon>
        <taxon>Tracheophyta</taxon>
        <taxon>Spermatophyta</taxon>
        <taxon>Magnoliopsida</taxon>
        <taxon>eudicotyledons</taxon>
        <taxon>Gunneridae</taxon>
        <taxon>Pentapetalae</taxon>
        <taxon>rosids</taxon>
        <taxon>fabids</taxon>
        <taxon>Fabales</taxon>
        <taxon>Fabaceae</taxon>
        <taxon>Papilionoideae</taxon>
        <taxon>50 kb inversion clade</taxon>
        <taxon>dalbergioids sensu lato</taxon>
        <taxon>Dalbergieae</taxon>
        <taxon>Pterocarpus clade</taxon>
        <taxon>Stylosanthes</taxon>
    </lineage>
</organism>
<feature type="compositionally biased region" description="Low complexity" evidence="1">
    <location>
        <begin position="149"/>
        <end position="164"/>
    </location>
</feature>